<dbReference type="EMBL" id="KL197726">
    <property type="protein sequence ID" value="KDQ55184.1"/>
    <property type="molecule type" value="Genomic_DNA"/>
</dbReference>
<dbReference type="OrthoDB" id="3165318at2759"/>
<dbReference type="InParanoid" id="A0A067PK50"/>
<dbReference type="Proteomes" id="UP000027265">
    <property type="component" value="Unassembled WGS sequence"/>
</dbReference>
<dbReference type="HOGENOM" id="CLU_103053_1_0_1"/>
<evidence type="ECO:0000313" key="1">
    <source>
        <dbReference type="EMBL" id="KDQ55184.1"/>
    </source>
</evidence>
<organism evidence="1 2">
    <name type="scientific">Jaapia argillacea MUCL 33604</name>
    <dbReference type="NCBI Taxonomy" id="933084"/>
    <lineage>
        <taxon>Eukaryota</taxon>
        <taxon>Fungi</taxon>
        <taxon>Dikarya</taxon>
        <taxon>Basidiomycota</taxon>
        <taxon>Agaricomycotina</taxon>
        <taxon>Agaricomycetes</taxon>
        <taxon>Agaricomycetidae</taxon>
        <taxon>Jaapiales</taxon>
        <taxon>Jaapiaceae</taxon>
        <taxon>Jaapia</taxon>
    </lineage>
</organism>
<dbReference type="AlphaFoldDB" id="A0A067PK50"/>
<keyword evidence="2" id="KW-1185">Reference proteome</keyword>
<evidence type="ECO:0000313" key="2">
    <source>
        <dbReference type="Proteomes" id="UP000027265"/>
    </source>
</evidence>
<protein>
    <submittedName>
        <fullName evidence="1">Uncharacterized protein</fullName>
    </submittedName>
</protein>
<name>A0A067PK50_9AGAM</name>
<gene>
    <name evidence="1" type="ORF">JAAARDRAFT_37716</name>
</gene>
<sequence length="232" mass="25655">MEAAGHRKAGPLSKTINFNWAGLTRPVNVMLCFAPPLPHADEELGTWQNYVVWKVIHARPGEEGGSETVTIPGELAVAEHDMSGGDILTASTRIHMQEKQKIVLNVKEDGFAEWGKPEADPSLGKLFKVYNRTQSAHNISVGTVCAKGDGHSAIYEPSFLWKEVGPNMAVRVSFKPILQAYFNMGFKVAEFFTEDVTDDLQWSQDVNTLPEHSDFDIIETPQHGYEIKASSA</sequence>
<accession>A0A067PK50</accession>
<reference evidence="2" key="1">
    <citation type="journal article" date="2014" name="Proc. Natl. Acad. Sci. U.S.A.">
        <title>Extensive sampling of basidiomycete genomes demonstrates inadequacy of the white-rot/brown-rot paradigm for wood decay fungi.</title>
        <authorList>
            <person name="Riley R."/>
            <person name="Salamov A.A."/>
            <person name="Brown D.W."/>
            <person name="Nagy L.G."/>
            <person name="Floudas D."/>
            <person name="Held B.W."/>
            <person name="Levasseur A."/>
            <person name="Lombard V."/>
            <person name="Morin E."/>
            <person name="Otillar R."/>
            <person name="Lindquist E.A."/>
            <person name="Sun H."/>
            <person name="LaButti K.M."/>
            <person name="Schmutz J."/>
            <person name="Jabbour D."/>
            <person name="Luo H."/>
            <person name="Baker S.E."/>
            <person name="Pisabarro A.G."/>
            <person name="Walton J.D."/>
            <person name="Blanchette R.A."/>
            <person name="Henrissat B."/>
            <person name="Martin F."/>
            <person name="Cullen D."/>
            <person name="Hibbett D.S."/>
            <person name="Grigoriev I.V."/>
        </authorList>
    </citation>
    <scope>NUCLEOTIDE SEQUENCE [LARGE SCALE GENOMIC DNA]</scope>
    <source>
        <strain evidence="2">MUCL 33604</strain>
    </source>
</reference>
<proteinExistence type="predicted"/>